<proteinExistence type="inferred from homology"/>
<evidence type="ECO:0000313" key="12">
    <source>
        <dbReference type="EMBL" id="MFD0887071.1"/>
    </source>
</evidence>
<evidence type="ECO:0000256" key="9">
    <source>
        <dbReference type="ARBA" id="ARBA00030757"/>
    </source>
</evidence>
<name>A0ABW3DVG7_9ACTN</name>
<dbReference type="GO" id="GO:0008168">
    <property type="term" value="F:methyltransferase activity"/>
    <property type="evidence" value="ECO:0007669"/>
    <property type="project" value="UniProtKB-KW"/>
</dbReference>
<dbReference type="GO" id="GO:0032259">
    <property type="term" value="P:methylation"/>
    <property type="evidence" value="ECO:0007669"/>
    <property type="project" value="UniProtKB-KW"/>
</dbReference>
<keyword evidence="8" id="KW-0949">S-adenosyl-L-methionine</keyword>
<evidence type="ECO:0000256" key="7">
    <source>
        <dbReference type="ARBA" id="ARBA00022679"/>
    </source>
</evidence>
<dbReference type="Pfam" id="PF01135">
    <property type="entry name" value="PCMT"/>
    <property type="match status" value="1"/>
</dbReference>
<dbReference type="Proteomes" id="UP001597024">
    <property type="component" value="Unassembled WGS sequence"/>
</dbReference>
<dbReference type="EMBL" id="JBHTHX010000801">
    <property type="protein sequence ID" value="MFD0887071.1"/>
    <property type="molecule type" value="Genomic_DNA"/>
</dbReference>
<evidence type="ECO:0000256" key="8">
    <source>
        <dbReference type="ARBA" id="ARBA00022691"/>
    </source>
</evidence>
<comment type="subcellular location">
    <subcellularLocation>
        <location evidence="1">Cytoplasm</location>
    </subcellularLocation>
</comment>
<keyword evidence="5" id="KW-0963">Cytoplasm</keyword>
<dbReference type="CDD" id="cd02440">
    <property type="entry name" value="AdoMet_MTases"/>
    <property type="match status" value="1"/>
</dbReference>
<accession>A0ABW3DVG7</accession>
<evidence type="ECO:0000256" key="6">
    <source>
        <dbReference type="ARBA" id="ARBA00022603"/>
    </source>
</evidence>
<evidence type="ECO:0000256" key="10">
    <source>
        <dbReference type="ARBA" id="ARBA00031323"/>
    </source>
</evidence>
<comment type="caution">
    <text evidence="12">The sequence shown here is derived from an EMBL/GenBank/DDBJ whole genome shotgun (WGS) entry which is preliminary data.</text>
</comment>
<evidence type="ECO:0000256" key="4">
    <source>
        <dbReference type="ARBA" id="ARBA00013346"/>
    </source>
</evidence>
<comment type="similarity">
    <text evidence="2">Belongs to the methyltransferase superfamily. L-isoaspartyl/D-aspartyl protein methyltransferase family.</text>
</comment>
<protein>
    <recommendedName>
        <fullName evidence="4">Protein-L-isoaspartate O-methyltransferase</fullName>
        <ecNumber evidence="3">2.1.1.77</ecNumber>
    </recommendedName>
    <alternativeName>
        <fullName evidence="11">L-isoaspartyl protein carboxyl methyltransferase</fullName>
    </alternativeName>
    <alternativeName>
        <fullName evidence="9">Protein L-isoaspartyl methyltransferase</fullName>
    </alternativeName>
    <alternativeName>
        <fullName evidence="10">Protein-beta-aspartate methyltransferase</fullName>
    </alternativeName>
</protein>
<keyword evidence="7" id="KW-0808">Transferase</keyword>
<dbReference type="Gene3D" id="3.40.50.150">
    <property type="entry name" value="Vaccinia Virus protein VP39"/>
    <property type="match status" value="1"/>
</dbReference>
<evidence type="ECO:0000256" key="5">
    <source>
        <dbReference type="ARBA" id="ARBA00022490"/>
    </source>
</evidence>
<reference evidence="13" key="1">
    <citation type="journal article" date="2019" name="Int. J. Syst. Evol. Microbiol.">
        <title>The Global Catalogue of Microorganisms (GCM) 10K type strain sequencing project: providing services to taxonomists for standard genome sequencing and annotation.</title>
        <authorList>
            <consortium name="The Broad Institute Genomics Platform"/>
            <consortium name="The Broad Institute Genome Sequencing Center for Infectious Disease"/>
            <person name="Wu L."/>
            <person name="Ma J."/>
        </authorList>
    </citation>
    <scope>NUCLEOTIDE SEQUENCE [LARGE SCALE GENOMIC DNA]</scope>
    <source>
        <strain evidence="13">CCUG 62974</strain>
    </source>
</reference>
<organism evidence="12 13">
    <name type="scientific">Streptosporangium algeriense</name>
    <dbReference type="NCBI Taxonomy" id="1682748"/>
    <lineage>
        <taxon>Bacteria</taxon>
        <taxon>Bacillati</taxon>
        <taxon>Actinomycetota</taxon>
        <taxon>Actinomycetes</taxon>
        <taxon>Streptosporangiales</taxon>
        <taxon>Streptosporangiaceae</taxon>
        <taxon>Streptosporangium</taxon>
    </lineage>
</organism>
<evidence type="ECO:0000313" key="13">
    <source>
        <dbReference type="Proteomes" id="UP001597024"/>
    </source>
</evidence>
<dbReference type="InterPro" id="IPR029063">
    <property type="entry name" value="SAM-dependent_MTases_sf"/>
</dbReference>
<dbReference type="PANTHER" id="PTHR11579">
    <property type="entry name" value="PROTEIN-L-ISOASPARTATE O-METHYLTRANSFERASE"/>
    <property type="match status" value="1"/>
</dbReference>
<evidence type="ECO:0000256" key="11">
    <source>
        <dbReference type="ARBA" id="ARBA00031350"/>
    </source>
</evidence>
<evidence type="ECO:0000256" key="3">
    <source>
        <dbReference type="ARBA" id="ARBA00011890"/>
    </source>
</evidence>
<dbReference type="InterPro" id="IPR000682">
    <property type="entry name" value="PCMT"/>
</dbReference>
<dbReference type="EC" id="2.1.1.77" evidence="3"/>
<gene>
    <name evidence="12" type="ORF">ACFQ08_21195</name>
</gene>
<sequence length="388" mass="42524">MERGPRDPLVETGVPTSDWEAAFEAVPRHLFLPEVMWPATEEGHITVSRADDPDGWWRWANADVPIVTQWDDGRHTGSAPGALATSSSSMPTAVLLMFDELSVFDGAKVLEIGTGTGWCAALLSARLGEANVVSVELDETVADTARKALNVAGRHPKIVTGDGLLGWPEGAPYDRVLVTVGVHEVPRAWIEQTRPGGVIVMPWGTRYSGQNAIVRLAVADDGTAGGRFSRATRFMHVRSQRLEWPEFDDYLPGEGWPADTRRSVTGLSAAQIVDESDYAASDFAISLLLPDCVRTFARSPQGLQTMWLFGLTDRSWATVYFDEDDSSQVYQGGPRSLWDEVETAHRWWVERGRPGHEEFGLTVTADGRQEVWLGEPSAPVPCVASAVR</sequence>
<dbReference type="PANTHER" id="PTHR11579:SF0">
    <property type="entry name" value="PROTEIN-L-ISOASPARTATE(D-ASPARTATE) O-METHYLTRANSFERASE"/>
    <property type="match status" value="1"/>
</dbReference>
<evidence type="ECO:0000256" key="1">
    <source>
        <dbReference type="ARBA" id="ARBA00004496"/>
    </source>
</evidence>
<keyword evidence="6 12" id="KW-0489">Methyltransferase</keyword>
<evidence type="ECO:0000256" key="2">
    <source>
        <dbReference type="ARBA" id="ARBA00005369"/>
    </source>
</evidence>
<dbReference type="SUPFAM" id="SSF53335">
    <property type="entry name" value="S-adenosyl-L-methionine-dependent methyltransferases"/>
    <property type="match status" value="1"/>
</dbReference>
<keyword evidence="13" id="KW-1185">Reference proteome</keyword>